<keyword evidence="3 6" id="KW-0560">Oxidoreductase</keyword>
<evidence type="ECO:0000313" key="9">
    <source>
        <dbReference type="Proteomes" id="UP000053599"/>
    </source>
</evidence>
<dbReference type="Proteomes" id="UP000053599">
    <property type="component" value="Unassembled WGS sequence"/>
</dbReference>
<dbReference type="GO" id="GO:0016705">
    <property type="term" value="F:oxidoreductase activity, acting on paired donors, with incorporation or reduction of molecular oxygen"/>
    <property type="evidence" value="ECO:0007669"/>
    <property type="project" value="InterPro"/>
</dbReference>
<evidence type="ECO:0000256" key="7">
    <source>
        <dbReference type="SAM" id="Phobius"/>
    </source>
</evidence>
<keyword evidence="6" id="KW-0503">Monooxygenase</keyword>
<evidence type="ECO:0000256" key="6">
    <source>
        <dbReference type="RuleBase" id="RU000461"/>
    </source>
</evidence>
<dbReference type="GO" id="GO:0005506">
    <property type="term" value="F:iron ion binding"/>
    <property type="evidence" value="ECO:0007669"/>
    <property type="project" value="InterPro"/>
</dbReference>
<name>A0A0D1Z2X1_9EURO</name>
<evidence type="ECO:0000256" key="4">
    <source>
        <dbReference type="ARBA" id="ARBA00023004"/>
    </source>
</evidence>
<dbReference type="Pfam" id="PF00067">
    <property type="entry name" value="p450"/>
    <property type="match status" value="1"/>
</dbReference>
<dbReference type="PANTHER" id="PTHR46300">
    <property type="entry name" value="P450, PUTATIVE (EUROFUNG)-RELATED-RELATED"/>
    <property type="match status" value="1"/>
</dbReference>
<reference evidence="8 9" key="1">
    <citation type="submission" date="2015-01" db="EMBL/GenBank/DDBJ databases">
        <title>The Genome Sequence of Exophiala sideris CBS121828.</title>
        <authorList>
            <consortium name="The Broad Institute Genomics Platform"/>
            <person name="Cuomo C."/>
            <person name="de Hoog S."/>
            <person name="Gorbushina A."/>
            <person name="Stielow B."/>
            <person name="Teixiera M."/>
            <person name="Abouelleil A."/>
            <person name="Chapman S.B."/>
            <person name="Priest M."/>
            <person name="Young S.K."/>
            <person name="Wortman J."/>
            <person name="Nusbaum C."/>
            <person name="Birren B."/>
        </authorList>
    </citation>
    <scope>NUCLEOTIDE SEQUENCE [LARGE SCALE GENOMIC DNA]</scope>
    <source>
        <strain evidence="8 9">CBS 121828</strain>
    </source>
</reference>
<gene>
    <name evidence="8" type="ORF">PV11_08665</name>
</gene>
<dbReference type="CDD" id="cd11065">
    <property type="entry name" value="CYP64-like"/>
    <property type="match status" value="1"/>
</dbReference>
<keyword evidence="7" id="KW-0472">Membrane</keyword>
<dbReference type="InterPro" id="IPR002401">
    <property type="entry name" value="Cyt_P450_E_grp-I"/>
</dbReference>
<evidence type="ECO:0000256" key="1">
    <source>
        <dbReference type="ARBA" id="ARBA00010617"/>
    </source>
</evidence>
<dbReference type="OrthoDB" id="1103324at2759"/>
<dbReference type="PRINTS" id="PR00463">
    <property type="entry name" value="EP450I"/>
</dbReference>
<feature type="transmembrane region" description="Helical" evidence="7">
    <location>
        <begin position="6"/>
        <end position="26"/>
    </location>
</feature>
<dbReference type="SUPFAM" id="SSF48264">
    <property type="entry name" value="Cytochrome P450"/>
    <property type="match status" value="1"/>
</dbReference>
<evidence type="ECO:0000256" key="3">
    <source>
        <dbReference type="ARBA" id="ARBA00023002"/>
    </source>
</evidence>
<proteinExistence type="inferred from homology"/>
<dbReference type="PROSITE" id="PS00086">
    <property type="entry name" value="CYTOCHROME_P450"/>
    <property type="match status" value="1"/>
</dbReference>
<feature type="binding site" description="axial binding residue" evidence="5">
    <location>
        <position position="446"/>
    </location>
    <ligand>
        <name>heme</name>
        <dbReference type="ChEBI" id="CHEBI:30413"/>
    </ligand>
    <ligandPart>
        <name>Fe</name>
        <dbReference type="ChEBI" id="CHEBI:18248"/>
    </ligandPart>
</feature>
<evidence type="ECO:0000256" key="2">
    <source>
        <dbReference type="ARBA" id="ARBA00022723"/>
    </source>
</evidence>
<keyword evidence="7" id="KW-1133">Transmembrane helix</keyword>
<dbReference type="GO" id="GO:0020037">
    <property type="term" value="F:heme binding"/>
    <property type="evidence" value="ECO:0007669"/>
    <property type="project" value="InterPro"/>
</dbReference>
<dbReference type="InterPro" id="IPR036396">
    <property type="entry name" value="Cyt_P450_sf"/>
</dbReference>
<comment type="cofactor">
    <cofactor evidence="5">
        <name>heme</name>
        <dbReference type="ChEBI" id="CHEBI:30413"/>
    </cofactor>
</comment>
<dbReference type="HOGENOM" id="CLU_001570_2_1_1"/>
<dbReference type="Gene3D" id="1.10.630.10">
    <property type="entry name" value="Cytochrome P450"/>
    <property type="match status" value="1"/>
</dbReference>
<dbReference type="EMBL" id="KN846953">
    <property type="protein sequence ID" value="KIV81238.1"/>
    <property type="molecule type" value="Genomic_DNA"/>
</dbReference>
<protein>
    <recommendedName>
        <fullName evidence="10">Cytochrome P450</fullName>
    </recommendedName>
</protein>
<dbReference type="AlphaFoldDB" id="A0A0D1Z2X1"/>
<dbReference type="GO" id="GO:0004497">
    <property type="term" value="F:monooxygenase activity"/>
    <property type="evidence" value="ECO:0007669"/>
    <property type="project" value="UniProtKB-KW"/>
</dbReference>
<comment type="similarity">
    <text evidence="1 6">Belongs to the cytochrome P450 family.</text>
</comment>
<keyword evidence="5 6" id="KW-0349">Heme</keyword>
<accession>A0A0D1Z2X1</accession>
<evidence type="ECO:0000256" key="5">
    <source>
        <dbReference type="PIRSR" id="PIRSR602401-1"/>
    </source>
</evidence>
<keyword evidence="2 5" id="KW-0479">Metal-binding</keyword>
<dbReference type="STRING" id="1016849.A0A0D1Z2X1"/>
<keyword evidence="4 5" id="KW-0408">Iron</keyword>
<organism evidence="8 9">
    <name type="scientific">Exophiala sideris</name>
    <dbReference type="NCBI Taxonomy" id="1016849"/>
    <lineage>
        <taxon>Eukaryota</taxon>
        <taxon>Fungi</taxon>
        <taxon>Dikarya</taxon>
        <taxon>Ascomycota</taxon>
        <taxon>Pezizomycotina</taxon>
        <taxon>Eurotiomycetes</taxon>
        <taxon>Chaetothyriomycetidae</taxon>
        <taxon>Chaetothyriales</taxon>
        <taxon>Herpotrichiellaceae</taxon>
        <taxon>Exophiala</taxon>
    </lineage>
</organism>
<dbReference type="InterPro" id="IPR050364">
    <property type="entry name" value="Cytochrome_P450_fung"/>
</dbReference>
<evidence type="ECO:0008006" key="10">
    <source>
        <dbReference type="Google" id="ProtNLM"/>
    </source>
</evidence>
<sequence length="518" mass="59443">MVDLDFSHLGGVVVILLVVAVFPLVVKASSKSKKEYRYPAGPKGSPLFGNLLQVPPKYAGKKFAEWGSQYGEMFTVQLGARRWVILNSMQTVRELLDRRGRLYIGRPEFPITQDILSGGNRIIMMSYTQRWRDLRKIMHQLLMASNANIYKPFQDVESRALLWQYLKHPKDYYQHGARFANSGLSHIDCCYSVFGRRTSMRDENVRLLFSTIDDFMETQASPSTSLPEQFPWLIKIIPKRMQWFRPKAERVFKKTIRVYASFLDDLDKRIKQGEDPKCFARDMTDLATKYGFDDAQKYFCAGSIIEAGSDTTRNQLNLMLAAAAKFPAWVITAQAQLDAVCGDAERLPTLDDWDQLPYIVAVTKETLRWRPNMTATGTPRALIEDDTFGDYKFEKGTVFSYNNFGICHNEDEFPRNEEFLPERFLNDDLQDMLKGHLGFGAGRRICPGWHLGTRNMFIAFSRLLYCFNFKEVPGAPINDSEIDPLAHDHPPFQIAIVPRSHNHVRLIERECAEAGQDV</sequence>
<dbReference type="InterPro" id="IPR017972">
    <property type="entry name" value="Cyt_P450_CS"/>
</dbReference>
<dbReference type="InterPro" id="IPR001128">
    <property type="entry name" value="Cyt_P450"/>
</dbReference>
<evidence type="ECO:0000313" key="8">
    <source>
        <dbReference type="EMBL" id="KIV81238.1"/>
    </source>
</evidence>
<keyword evidence="7" id="KW-0812">Transmembrane</keyword>
<dbReference type="PANTHER" id="PTHR46300:SF12">
    <property type="entry name" value="P450, PUTATIVE (EUROFUNG)-RELATED"/>
    <property type="match status" value="1"/>
</dbReference>